<comment type="caution">
    <text evidence="2">The sequence shown here is derived from an EMBL/GenBank/DDBJ whole genome shotgun (WGS) entry which is preliminary data.</text>
</comment>
<feature type="region of interest" description="Disordered" evidence="1">
    <location>
        <begin position="474"/>
        <end position="493"/>
    </location>
</feature>
<feature type="region of interest" description="Disordered" evidence="1">
    <location>
        <begin position="65"/>
        <end position="87"/>
    </location>
</feature>
<dbReference type="EMBL" id="JADGJH010000006">
    <property type="protein sequence ID" value="KAJ3143117.1"/>
    <property type="molecule type" value="Genomic_DNA"/>
</dbReference>
<proteinExistence type="predicted"/>
<keyword evidence="3" id="KW-1185">Reference proteome</keyword>
<sequence length="715" mass="77664">MGLQQAVQQIKTANGGISTSTIVRMIATVTTMTTIPQLRVLNGLTCHNDYGQRWASSSTSSNLNNFSAASAVPTRGRRPRSVRDTAPDPQLEESHLLAVHLQRAQQSAQATLPPSSLPLSTLLRKEPRRRKLNHAKLNLLSGHEKIVLFKQLLHGGPSYINDAKFVYELIRKNSLLNRLKYIDFHNLFRLVCSQQFADENPAFLIQVWNDWGNLNGSDQLSGIYSTASYASLVNVVSKWGDRLFARTLWKEMARDNVVGPTSSPSTCLPIDSFNQLLALFIKPVHVHPDRPQASPSIDTRLKVSAVTDAILAATSSHGDVTVSKPTMPHKKSKAIPPDFDDVLFAHAEILPALPSLVNWTIQTHLHVLRLLALWSQQQAKTSSSSSGGACDAIVSAYADGRRYAQIQDGLVAQTHAGLRIATQAVASLLDAENVSVALRVVFDETEGGVVEEVVRVFEETGNVVAGILNSGGDGGGVSSKNKAKKNGHSRKNNSVVTSTKDFDMLRKDAGLFLTVALRAILANLPKRKSIVADVDGGVVKELRILANILVAKLHATINCRVDSHAVARLVSIYAASGSLADARSWADKGVMWFNDSVEVSRVRIAMIEAYGDAAPLIRKRNDWLLLRKSVLEIIGDVMREYADDAGTEGGKKYVVGKGLAGNALDALDKIEIVAIELGLIDLNGGVSVVGQETDEGAVNVDEKEKQARLFLEQFV</sequence>
<reference evidence="2" key="1">
    <citation type="submission" date="2020-05" db="EMBL/GenBank/DDBJ databases">
        <title>Phylogenomic resolution of chytrid fungi.</title>
        <authorList>
            <person name="Stajich J.E."/>
            <person name="Amses K."/>
            <person name="Simmons R."/>
            <person name="Seto K."/>
            <person name="Myers J."/>
            <person name="Bonds A."/>
            <person name="Quandt C.A."/>
            <person name="Barry K."/>
            <person name="Liu P."/>
            <person name="Grigoriev I."/>
            <person name="Longcore J.E."/>
            <person name="James T.Y."/>
        </authorList>
    </citation>
    <scope>NUCLEOTIDE SEQUENCE</scope>
    <source>
        <strain evidence="2">JEL0513</strain>
    </source>
</reference>
<name>A0AAD5TBP5_9FUNG</name>
<evidence type="ECO:0000313" key="3">
    <source>
        <dbReference type="Proteomes" id="UP001211907"/>
    </source>
</evidence>
<evidence type="ECO:0000256" key="1">
    <source>
        <dbReference type="SAM" id="MobiDB-lite"/>
    </source>
</evidence>
<organism evidence="2 3">
    <name type="scientific">Physocladia obscura</name>
    <dbReference type="NCBI Taxonomy" id="109957"/>
    <lineage>
        <taxon>Eukaryota</taxon>
        <taxon>Fungi</taxon>
        <taxon>Fungi incertae sedis</taxon>
        <taxon>Chytridiomycota</taxon>
        <taxon>Chytridiomycota incertae sedis</taxon>
        <taxon>Chytridiomycetes</taxon>
        <taxon>Chytridiales</taxon>
        <taxon>Chytriomycetaceae</taxon>
        <taxon>Physocladia</taxon>
    </lineage>
</organism>
<protein>
    <submittedName>
        <fullName evidence="2">Uncharacterized protein</fullName>
    </submittedName>
</protein>
<feature type="compositionally biased region" description="Basic residues" evidence="1">
    <location>
        <begin position="481"/>
        <end position="491"/>
    </location>
</feature>
<gene>
    <name evidence="2" type="ORF">HK100_010700</name>
</gene>
<dbReference type="Proteomes" id="UP001211907">
    <property type="component" value="Unassembled WGS sequence"/>
</dbReference>
<accession>A0AAD5TBP5</accession>
<evidence type="ECO:0000313" key="2">
    <source>
        <dbReference type="EMBL" id="KAJ3143117.1"/>
    </source>
</evidence>
<dbReference type="AlphaFoldDB" id="A0AAD5TBP5"/>